<protein>
    <recommendedName>
        <fullName evidence="1">DEAD/DEAH-box helicase domain-containing protein</fullName>
    </recommendedName>
</protein>
<reference evidence="2 3" key="1">
    <citation type="submission" date="2018-06" db="EMBL/GenBank/DDBJ databases">
        <authorList>
            <consortium name="Pathogen Informatics"/>
            <person name="Doyle S."/>
        </authorList>
    </citation>
    <scope>NUCLEOTIDE SEQUENCE [LARGE SCALE GENOMIC DNA]</scope>
    <source>
        <strain evidence="2 3">NCTC10005</strain>
    </source>
</reference>
<evidence type="ECO:0000313" key="2">
    <source>
        <dbReference type="EMBL" id="STQ09468.1"/>
    </source>
</evidence>
<feature type="domain" description="DEAD/DEAH-box helicase" evidence="1">
    <location>
        <begin position="11"/>
        <end position="125"/>
    </location>
</feature>
<dbReference type="SUPFAM" id="SSF52540">
    <property type="entry name" value="P-loop containing nucleoside triphosphate hydrolases"/>
    <property type="match status" value="1"/>
</dbReference>
<dbReference type="Proteomes" id="UP000255106">
    <property type="component" value="Unassembled WGS sequence"/>
</dbReference>
<dbReference type="AlphaFoldDB" id="A0A377LTZ9"/>
<dbReference type="InterPro" id="IPR027417">
    <property type="entry name" value="P-loop_NTPase"/>
</dbReference>
<dbReference type="Pfam" id="PF00270">
    <property type="entry name" value="DEAD"/>
    <property type="match status" value="1"/>
</dbReference>
<proteinExistence type="predicted"/>
<dbReference type="GO" id="GO:0003676">
    <property type="term" value="F:nucleic acid binding"/>
    <property type="evidence" value="ECO:0007669"/>
    <property type="project" value="InterPro"/>
</dbReference>
<gene>
    <name evidence="2" type="ORF">NCTC10005_02176</name>
</gene>
<dbReference type="Gene3D" id="3.40.50.300">
    <property type="entry name" value="P-loop containing nucleotide triphosphate hydrolases"/>
    <property type="match status" value="1"/>
</dbReference>
<sequence>MNQRRKVVKFVDAICGSGKSTTLQHYIKSSLLTNSEAIPPRYLLVMPTHELCGQVREELKDRRVKSFHVDTETEAVRHLISTLEYDFQHSVIICTHQCFIHYCYRAALETELQNLLRNFSIFVDEIPDAMFGAYIKVQHTKRTEQNFPFLDWLEERDGLLFLSEDKREDFYDYCTKQRRMVLS</sequence>
<accession>A0A377LTZ9</accession>
<evidence type="ECO:0000259" key="1">
    <source>
        <dbReference type="Pfam" id="PF00270"/>
    </source>
</evidence>
<dbReference type="InterPro" id="IPR011545">
    <property type="entry name" value="DEAD/DEAH_box_helicase_dom"/>
</dbReference>
<evidence type="ECO:0000313" key="3">
    <source>
        <dbReference type="Proteomes" id="UP000255106"/>
    </source>
</evidence>
<name>A0A377LTZ9_ENTCL</name>
<dbReference type="EMBL" id="UGJB01000004">
    <property type="protein sequence ID" value="STQ09468.1"/>
    <property type="molecule type" value="Genomic_DNA"/>
</dbReference>
<organism evidence="2 3">
    <name type="scientific">Enterobacter cloacae</name>
    <dbReference type="NCBI Taxonomy" id="550"/>
    <lineage>
        <taxon>Bacteria</taxon>
        <taxon>Pseudomonadati</taxon>
        <taxon>Pseudomonadota</taxon>
        <taxon>Gammaproteobacteria</taxon>
        <taxon>Enterobacterales</taxon>
        <taxon>Enterobacteriaceae</taxon>
        <taxon>Enterobacter</taxon>
        <taxon>Enterobacter cloacae complex</taxon>
    </lineage>
</organism>
<dbReference type="GO" id="GO:0005524">
    <property type="term" value="F:ATP binding"/>
    <property type="evidence" value="ECO:0007669"/>
    <property type="project" value="InterPro"/>
</dbReference>